<comment type="caution">
    <text evidence="1">The sequence shown here is derived from an EMBL/GenBank/DDBJ whole genome shotgun (WGS) entry which is preliminary data.</text>
</comment>
<proteinExistence type="predicted"/>
<protein>
    <submittedName>
        <fullName evidence="1">M20/M25/M40 family metallo-hydrolase</fullName>
    </submittedName>
</protein>
<organism evidence="1">
    <name type="scientific">Thermococcus litoralis</name>
    <dbReference type="NCBI Taxonomy" id="2265"/>
    <lineage>
        <taxon>Archaea</taxon>
        <taxon>Methanobacteriati</taxon>
        <taxon>Methanobacteriota</taxon>
        <taxon>Thermococci</taxon>
        <taxon>Thermococcales</taxon>
        <taxon>Thermococcaceae</taxon>
        <taxon>Thermococcus</taxon>
    </lineage>
</organism>
<reference evidence="1" key="1">
    <citation type="journal article" date="2020" name="mSystems">
        <title>Genome- and Community-Level Interaction Insights into Carbon Utilization and Element Cycling Functions of Hydrothermarchaeota in Hydrothermal Sediment.</title>
        <authorList>
            <person name="Zhou Z."/>
            <person name="Liu Y."/>
            <person name="Xu W."/>
            <person name="Pan J."/>
            <person name="Luo Z.H."/>
            <person name="Li M."/>
        </authorList>
    </citation>
    <scope>NUCLEOTIDE SEQUENCE [LARGE SCALE GENOMIC DNA]</scope>
    <source>
        <strain evidence="1">HyVt-151</strain>
    </source>
</reference>
<dbReference type="GO" id="GO:0016787">
    <property type="term" value="F:hydrolase activity"/>
    <property type="evidence" value="ECO:0007669"/>
    <property type="project" value="InterPro"/>
</dbReference>
<gene>
    <name evidence="1" type="ORF">ENF72_04330</name>
</gene>
<dbReference type="Proteomes" id="UP000886210">
    <property type="component" value="Unassembled WGS sequence"/>
</dbReference>
<dbReference type="EMBL" id="DQYG01000186">
    <property type="protein sequence ID" value="HDD31826.1"/>
    <property type="molecule type" value="Genomic_DNA"/>
</dbReference>
<dbReference type="Pfam" id="PF01546">
    <property type="entry name" value="Peptidase_M20"/>
    <property type="match status" value="1"/>
</dbReference>
<name>A0A7C0TZS0_THELI</name>
<dbReference type="InterPro" id="IPR050072">
    <property type="entry name" value="Peptidase_M20A"/>
</dbReference>
<accession>A0A7C0TZS0</accession>
<dbReference type="AlphaFoldDB" id="A0A7C0TZS0"/>
<dbReference type="InterPro" id="IPR002933">
    <property type="entry name" value="Peptidase_M20"/>
</dbReference>
<sequence>VKAEKYSDYGVSITPNLYSFNEGKHVLRLDVRAMSYSPEGIERTIEEVVAFNIPNAEITVRSNEKAGYLFTHPEEEIVRAMLEILEKFGEKAEPIEGPGAADSRFFTPYGVKAIDFGPKGGNIHGPNEYVDLDSLKLLPEVYKEVTLRLIRG</sequence>
<dbReference type="PANTHER" id="PTHR43808:SF32">
    <property type="entry name" value="ARGE_DAPE-RELATED DEACYLASE"/>
    <property type="match status" value="1"/>
</dbReference>
<dbReference type="SUPFAM" id="SSF53187">
    <property type="entry name" value="Zn-dependent exopeptidases"/>
    <property type="match status" value="1"/>
</dbReference>
<feature type="non-terminal residue" evidence="1">
    <location>
        <position position="1"/>
    </location>
</feature>
<dbReference type="Gene3D" id="3.40.630.10">
    <property type="entry name" value="Zn peptidases"/>
    <property type="match status" value="1"/>
</dbReference>
<dbReference type="Gene3D" id="3.30.70.360">
    <property type="match status" value="1"/>
</dbReference>
<evidence type="ECO:0000313" key="1">
    <source>
        <dbReference type="EMBL" id="HDD31826.1"/>
    </source>
</evidence>
<dbReference type="PANTHER" id="PTHR43808">
    <property type="entry name" value="ACETYLORNITHINE DEACETYLASE"/>
    <property type="match status" value="1"/>
</dbReference>